<dbReference type="EMBL" id="CAJVPJ010000576">
    <property type="protein sequence ID" value="CAG8539139.1"/>
    <property type="molecule type" value="Genomic_DNA"/>
</dbReference>
<organism evidence="3 4">
    <name type="scientific">Paraglomus occultum</name>
    <dbReference type="NCBI Taxonomy" id="144539"/>
    <lineage>
        <taxon>Eukaryota</taxon>
        <taxon>Fungi</taxon>
        <taxon>Fungi incertae sedis</taxon>
        <taxon>Mucoromycota</taxon>
        <taxon>Glomeromycotina</taxon>
        <taxon>Glomeromycetes</taxon>
        <taxon>Paraglomerales</taxon>
        <taxon>Paraglomeraceae</taxon>
        <taxon>Paraglomus</taxon>
    </lineage>
</organism>
<protein>
    <submittedName>
        <fullName evidence="3">212_t:CDS:1</fullName>
    </submittedName>
</protein>
<evidence type="ECO:0000256" key="2">
    <source>
        <dbReference type="SAM" id="MobiDB-lite"/>
    </source>
</evidence>
<proteinExistence type="predicted"/>
<evidence type="ECO:0000313" key="3">
    <source>
        <dbReference type="EMBL" id="CAG8539139.1"/>
    </source>
</evidence>
<evidence type="ECO:0000313" key="4">
    <source>
        <dbReference type="Proteomes" id="UP000789572"/>
    </source>
</evidence>
<sequence>EFDIREKKLKTRIREISKSAGNTLKAYNRTVKLIDENERLKREIDTLKYNLRDRDKKLAQKKTRITDLHCQNFALALLRYRDRAELINTQETLQNAQIWDTSNEYESDENSQDSYTSDPDMTTIIELADTIDGYLDITGTNRTILSNQIKRVTRQIRRKYNNLQTDLINEQQRRYNAEAERDIRQTELTQTQENLNLITTAYNNERVAPTKQACSNTKGTSHYFRSFQKYQAKILKSHRNRITTPAYWGILDLTKESLYGCEEFTEKEICELSQDFANSIAWNPKLAPYNLQEYFNGNCEITHNDNINNDQLKKLHHNIQFIKENMYSFCGAMTEEELKMISTFPLFRSIISSDTIKDSWGEIQSIATSDTRNSNADSFQQAQLGRKVDMKVTLLKTPIKFEALFGKVAGGLGPFGIPLACRKKRYLDKVKLAIIMRDSLNHILKDCLHISDDRRKALVVYGWLQIGLEVNFYAMDWQGSGLYRFGLLDRYILPSEEENCGLFEEAYCVLNEVKEKLLQTEVLVKELYFENMLSKCHQIGTKNDPALNAVGAKLPKEEFAELREDFQTLTKPEQDIFLMAQLRAMYGGTTSTS</sequence>
<evidence type="ECO:0000256" key="1">
    <source>
        <dbReference type="SAM" id="Coils"/>
    </source>
</evidence>
<keyword evidence="1" id="KW-0175">Coiled coil</keyword>
<feature type="region of interest" description="Disordered" evidence="2">
    <location>
        <begin position="98"/>
        <end position="119"/>
    </location>
</feature>
<reference evidence="3" key="1">
    <citation type="submission" date="2021-06" db="EMBL/GenBank/DDBJ databases">
        <authorList>
            <person name="Kallberg Y."/>
            <person name="Tangrot J."/>
            <person name="Rosling A."/>
        </authorList>
    </citation>
    <scope>NUCLEOTIDE SEQUENCE</scope>
    <source>
        <strain evidence="3">IA702</strain>
    </source>
</reference>
<keyword evidence="4" id="KW-1185">Reference proteome</keyword>
<dbReference type="Proteomes" id="UP000789572">
    <property type="component" value="Unassembled WGS sequence"/>
</dbReference>
<gene>
    <name evidence="3" type="ORF">POCULU_LOCUS4446</name>
</gene>
<accession>A0A9N9AQA4</accession>
<feature type="coiled-coil region" evidence="1">
    <location>
        <begin position="30"/>
        <end position="57"/>
    </location>
</feature>
<comment type="caution">
    <text evidence="3">The sequence shown here is derived from an EMBL/GenBank/DDBJ whole genome shotgun (WGS) entry which is preliminary data.</text>
</comment>
<dbReference type="AlphaFoldDB" id="A0A9N9AQA4"/>
<name>A0A9N9AQA4_9GLOM</name>
<dbReference type="OrthoDB" id="2384130at2759"/>
<feature type="non-terminal residue" evidence="3">
    <location>
        <position position="593"/>
    </location>
</feature>
<feature type="coiled-coil region" evidence="1">
    <location>
        <begin position="160"/>
        <end position="189"/>
    </location>
</feature>